<dbReference type="Proteomes" id="UP000736335">
    <property type="component" value="Unassembled WGS sequence"/>
</dbReference>
<evidence type="ECO:0000256" key="2">
    <source>
        <dbReference type="ARBA" id="ARBA00022723"/>
    </source>
</evidence>
<reference evidence="9" key="1">
    <citation type="journal article" date="2020" name="Nat. Commun.">
        <title>Large-scale genome sequencing of mycorrhizal fungi provides insights into the early evolution of symbiotic traits.</title>
        <authorList>
            <person name="Miyauchi S."/>
            <person name="Kiss E."/>
            <person name="Kuo A."/>
            <person name="Drula E."/>
            <person name="Kohler A."/>
            <person name="Sanchez-Garcia M."/>
            <person name="Morin E."/>
            <person name="Andreopoulos B."/>
            <person name="Barry K.W."/>
            <person name="Bonito G."/>
            <person name="Buee M."/>
            <person name="Carver A."/>
            <person name="Chen C."/>
            <person name="Cichocki N."/>
            <person name="Clum A."/>
            <person name="Culley D."/>
            <person name="Crous P.W."/>
            <person name="Fauchery L."/>
            <person name="Girlanda M."/>
            <person name="Hayes R.D."/>
            <person name="Keri Z."/>
            <person name="LaButti K."/>
            <person name="Lipzen A."/>
            <person name="Lombard V."/>
            <person name="Magnuson J."/>
            <person name="Maillard F."/>
            <person name="Murat C."/>
            <person name="Nolan M."/>
            <person name="Ohm R.A."/>
            <person name="Pangilinan J."/>
            <person name="Pereira M.F."/>
            <person name="Perotto S."/>
            <person name="Peter M."/>
            <person name="Pfister S."/>
            <person name="Riley R."/>
            <person name="Sitrit Y."/>
            <person name="Stielow J.B."/>
            <person name="Szollosi G."/>
            <person name="Zifcakova L."/>
            <person name="Stursova M."/>
            <person name="Spatafora J.W."/>
            <person name="Tedersoo L."/>
            <person name="Vaario L.M."/>
            <person name="Yamada A."/>
            <person name="Yan M."/>
            <person name="Wang P."/>
            <person name="Xu J."/>
            <person name="Bruns T."/>
            <person name="Baldrian P."/>
            <person name="Vilgalys R."/>
            <person name="Dunand C."/>
            <person name="Henrissat B."/>
            <person name="Grigoriev I.V."/>
            <person name="Hibbett D."/>
            <person name="Nagy L.G."/>
            <person name="Martin F.M."/>
        </authorList>
    </citation>
    <scope>NUCLEOTIDE SEQUENCE</scope>
    <source>
        <strain evidence="9">UH-Tt-Lm1</strain>
    </source>
</reference>
<keyword evidence="10" id="KW-1185">Reference proteome</keyword>
<dbReference type="PANTHER" id="PTHR13184">
    <property type="entry name" value="37S RIBOSOMAL PROTEIN S22"/>
    <property type="match status" value="1"/>
</dbReference>
<dbReference type="OrthoDB" id="421327at2759"/>
<evidence type="ECO:0000256" key="3">
    <source>
        <dbReference type="ARBA" id="ARBA00022946"/>
    </source>
</evidence>
<sequence length="640" mass="72094">MLRTQCCRNTVLRSVSRSLAGGCSGYHSSTCRRVQMPNTPLDLDPSFQDLLRNADMAMGHKFNTHYSKEGPPDRRHMELIKQEGITTSDWVEEEDSGSRGSRKSPAAEFGSRKIGAVVLPDQLQESVTSLIENSDKIMLHVDAKRIFGTADENDESKWDSQYDVKYKSHHQAYRHSKRDGTAFASVALPAHFSAIYSVLDHVKQRLGSEWQIERVIDWGAGTGSGLWASACSFQKTPGTDMENLSLADSKIQSYLGIDKRDGLVAIAKRLLQNVRRNEMIVSWQKSFQEDDRVPRSQAHDVLALSAFSLSSIPTPSLRKALVKGMWESGAHTIVIIDHKTPSGFECVAQARQFLLKMGAREAEDPETADWDIRGCHVVAPCPHDGACPLYHPGDNRLMCGFEQRLQRPEFVRKTKHSGVGHEDIGYSYVVIRRGSRPPFDPSSHDVGKMGPIAHEEVQKDMDRRSGLVLYPDTHANQEHIRAQEEDIRAAEIAMQQQGAPESLADTEDSLRNHAYHWPRLVFPPLKRSGHIILDSCTPNGKITRLTIPKSQGKQAYYDARKSAWGDIFPHSSKNKEVERYRPPVEGASFRKGNDIGKHSGHLSGKKIKHSYEKLDSEIKSQKKDERQQRRRERSQSLDLH</sequence>
<dbReference type="GO" id="GO:0051536">
    <property type="term" value="F:iron-sulfur cluster binding"/>
    <property type="evidence" value="ECO:0007669"/>
    <property type="project" value="UniProtKB-KW"/>
</dbReference>
<dbReference type="GO" id="GO:0008168">
    <property type="term" value="F:methyltransferase activity"/>
    <property type="evidence" value="ECO:0007669"/>
    <property type="project" value="InterPro"/>
</dbReference>
<dbReference type="GO" id="GO:0006412">
    <property type="term" value="P:translation"/>
    <property type="evidence" value="ECO:0007669"/>
    <property type="project" value="InterPro"/>
</dbReference>
<keyword evidence="4" id="KW-0408">Iron</keyword>
<comment type="subcellular location">
    <subcellularLocation>
        <location evidence="1">Mitochondrion</location>
    </subcellularLocation>
</comment>
<feature type="region of interest" description="Disordered" evidence="8">
    <location>
        <begin position="575"/>
        <end position="640"/>
    </location>
</feature>
<reference evidence="9" key="2">
    <citation type="submission" date="2020-11" db="EMBL/GenBank/DDBJ databases">
        <authorList>
            <consortium name="DOE Joint Genome Institute"/>
            <person name="Kuo A."/>
            <person name="Miyauchi S."/>
            <person name="Kiss E."/>
            <person name="Drula E."/>
            <person name="Kohler A."/>
            <person name="Sanchez-Garcia M."/>
            <person name="Andreopoulos B."/>
            <person name="Barry K.W."/>
            <person name="Bonito G."/>
            <person name="Buee M."/>
            <person name="Carver A."/>
            <person name="Chen C."/>
            <person name="Cichocki N."/>
            <person name="Clum A."/>
            <person name="Culley D."/>
            <person name="Crous P.W."/>
            <person name="Fauchery L."/>
            <person name="Girlanda M."/>
            <person name="Hayes R."/>
            <person name="Keri Z."/>
            <person name="Labutti K."/>
            <person name="Lipzen A."/>
            <person name="Lombard V."/>
            <person name="Magnuson J."/>
            <person name="Maillard F."/>
            <person name="Morin E."/>
            <person name="Murat C."/>
            <person name="Nolan M."/>
            <person name="Ohm R."/>
            <person name="Pangilinan J."/>
            <person name="Pereira M."/>
            <person name="Perotto S."/>
            <person name="Peter M."/>
            <person name="Riley R."/>
            <person name="Sitrit Y."/>
            <person name="Stielow B."/>
            <person name="Szollosi G."/>
            <person name="Zifcakova L."/>
            <person name="Stursova M."/>
            <person name="Spatafora J.W."/>
            <person name="Tedersoo L."/>
            <person name="Vaario L.-M."/>
            <person name="Yamada A."/>
            <person name="Yan M."/>
            <person name="Wang P."/>
            <person name="Xu J."/>
            <person name="Bruns T."/>
            <person name="Baldrian P."/>
            <person name="Vilgalys R."/>
            <person name="Henrissat B."/>
            <person name="Grigoriev I.V."/>
            <person name="Hibbett D."/>
            <person name="Nagy L.G."/>
            <person name="Martin F.M."/>
        </authorList>
    </citation>
    <scope>NUCLEOTIDE SEQUENCE</scope>
    <source>
        <strain evidence="9">UH-Tt-Lm1</strain>
    </source>
</reference>
<dbReference type="GO" id="GO:0046872">
    <property type="term" value="F:metal ion binding"/>
    <property type="evidence" value="ECO:0007669"/>
    <property type="project" value="UniProtKB-KW"/>
</dbReference>
<evidence type="ECO:0000256" key="7">
    <source>
        <dbReference type="ARBA" id="ARBA00045681"/>
    </source>
</evidence>
<protein>
    <submittedName>
        <fullName evidence="9">Mitochondrial small ribosomal subunit Rsm22-domain-containing protein</fullName>
    </submittedName>
</protein>
<keyword evidence="2" id="KW-0479">Metal-binding</keyword>
<evidence type="ECO:0000256" key="6">
    <source>
        <dbReference type="ARBA" id="ARBA00023128"/>
    </source>
</evidence>
<accession>A0A9P6HI69</accession>
<dbReference type="InterPro" id="IPR015324">
    <property type="entry name" value="Ribosomal_Rsm22-like"/>
</dbReference>
<keyword evidence="3" id="KW-0809">Transit peptide</keyword>
<keyword evidence="6" id="KW-0496">Mitochondrion</keyword>
<name>A0A9P6HI69_9AGAM</name>
<evidence type="ECO:0000313" key="9">
    <source>
        <dbReference type="EMBL" id="KAF9786755.1"/>
    </source>
</evidence>
<dbReference type="EMBL" id="WIUZ02000005">
    <property type="protein sequence ID" value="KAF9786755.1"/>
    <property type="molecule type" value="Genomic_DNA"/>
</dbReference>
<keyword evidence="5" id="KW-0411">Iron-sulfur</keyword>
<dbReference type="InterPro" id="IPR052571">
    <property type="entry name" value="Mt_RNA_Methyltransferase"/>
</dbReference>
<feature type="region of interest" description="Disordered" evidence="8">
    <location>
        <begin position="84"/>
        <end position="107"/>
    </location>
</feature>
<evidence type="ECO:0000256" key="1">
    <source>
        <dbReference type="ARBA" id="ARBA00004173"/>
    </source>
</evidence>
<organism evidence="9 10">
    <name type="scientific">Thelephora terrestris</name>
    <dbReference type="NCBI Taxonomy" id="56493"/>
    <lineage>
        <taxon>Eukaryota</taxon>
        <taxon>Fungi</taxon>
        <taxon>Dikarya</taxon>
        <taxon>Basidiomycota</taxon>
        <taxon>Agaricomycotina</taxon>
        <taxon>Agaricomycetes</taxon>
        <taxon>Thelephorales</taxon>
        <taxon>Thelephoraceae</taxon>
        <taxon>Thelephora</taxon>
    </lineage>
</organism>
<dbReference type="GO" id="GO:0003735">
    <property type="term" value="F:structural constituent of ribosome"/>
    <property type="evidence" value="ECO:0007669"/>
    <property type="project" value="TreeGrafter"/>
</dbReference>
<dbReference type="GO" id="GO:0005763">
    <property type="term" value="C:mitochondrial small ribosomal subunit"/>
    <property type="evidence" value="ECO:0007669"/>
    <property type="project" value="TreeGrafter"/>
</dbReference>
<feature type="compositionally biased region" description="Basic residues" evidence="8">
    <location>
        <begin position="598"/>
        <end position="608"/>
    </location>
</feature>
<comment type="function">
    <text evidence="7">Mitochondrial ribosome (mitoribosome) assembly factor. Binds at the interface of the head and body domains of the mitochondrial small ribosomal subunit (mt-SSU), occluding the mRNA channel and preventing compaction of the head domain towards the body. Probable inactive methyltransferase: retains the characteristic folding and ability to bind S-adenosyl-L-methionine, but it probably lost its methyltransferase activity.</text>
</comment>
<proteinExistence type="predicted"/>
<evidence type="ECO:0000256" key="4">
    <source>
        <dbReference type="ARBA" id="ARBA00023004"/>
    </source>
</evidence>
<comment type="caution">
    <text evidence="9">The sequence shown here is derived from an EMBL/GenBank/DDBJ whole genome shotgun (WGS) entry which is preliminary data.</text>
</comment>
<evidence type="ECO:0000256" key="8">
    <source>
        <dbReference type="SAM" id="MobiDB-lite"/>
    </source>
</evidence>
<dbReference type="Pfam" id="PF09243">
    <property type="entry name" value="Rsm22"/>
    <property type="match status" value="2"/>
</dbReference>
<dbReference type="PANTHER" id="PTHR13184:SF5">
    <property type="entry name" value="METHYLTRANSFERASE-LIKE PROTEIN 17, MITOCHONDRIAL"/>
    <property type="match status" value="1"/>
</dbReference>
<evidence type="ECO:0000256" key="5">
    <source>
        <dbReference type="ARBA" id="ARBA00023014"/>
    </source>
</evidence>
<dbReference type="AlphaFoldDB" id="A0A9P6HI69"/>
<evidence type="ECO:0000313" key="10">
    <source>
        <dbReference type="Proteomes" id="UP000736335"/>
    </source>
</evidence>
<gene>
    <name evidence="9" type="ORF">BJ322DRAFT_1099215</name>
</gene>
<feature type="compositionally biased region" description="Basic and acidic residues" evidence="8">
    <location>
        <begin position="609"/>
        <end position="640"/>
    </location>
</feature>